<proteinExistence type="predicted"/>
<organism evidence="1 2">
    <name type="scientific">Ochrobactrum quorumnocens</name>
    <dbReference type="NCBI Taxonomy" id="271865"/>
    <lineage>
        <taxon>Bacteria</taxon>
        <taxon>Pseudomonadati</taxon>
        <taxon>Pseudomonadota</taxon>
        <taxon>Alphaproteobacteria</taxon>
        <taxon>Hyphomicrobiales</taxon>
        <taxon>Brucellaceae</taxon>
        <taxon>Brucella/Ochrobactrum group</taxon>
        <taxon>Ochrobactrum</taxon>
    </lineage>
</organism>
<keyword evidence="1" id="KW-0614">Plasmid</keyword>
<name>A0A248UQ26_9HYPH</name>
<dbReference type="KEGG" id="och:CES85_3691"/>
<reference evidence="1 2" key="1">
    <citation type="submission" date="2017-07" db="EMBL/GenBank/DDBJ databases">
        <title>Phylogenetic study on the rhizospheric bacterium Ochrobactrum sp. A44.</title>
        <authorList>
            <person name="Krzyzanowska D.M."/>
            <person name="Ossowicki A."/>
            <person name="Rajewska M."/>
            <person name="Maciag T."/>
            <person name="Kaczynski Z."/>
            <person name="Czerwicka M."/>
            <person name="Jafra S."/>
        </authorList>
    </citation>
    <scope>NUCLEOTIDE SEQUENCE [LARGE SCALE GENOMIC DNA]</scope>
    <source>
        <strain evidence="1 2">A44</strain>
        <plasmid evidence="1 2">unnamed1</plasmid>
    </source>
</reference>
<accession>A0A248UQ26</accession>
<gene>
    <name evidence="1" type="ORF">CES85_3691</name>
</gene>
<dbReference type="Proteomes" id="UP000215256">
    <property type="component" value="Plasmid unnamed1"/>
</dbReference>
<evidence type="ECO:0000313" key="2">
    <source>
        <dbReference type="Proteomes" id="UP000215256"/>
    </source>
</evidence>
<sequence length="45" mass="4819">MKGEGSDFESTASVKVCPRGLSPWADITPEVISVGGKKQLKRISK</sequence>
<protein>
    <submittedName>
        <fullName evidence="1">Uncharacterized protein</fullName>
    </submittedName>
</protein>
<geneLocation type="plasmid" evidence="1 2">
    <name>unnamed1</name>
</geneLocation>
<dbReference type="EMBL" id="CP022605">
    <property type="protein sequence ID" value="ASV88702.1"/>
    <property type="molecule type" value="Genomic_DNA"/>
</dbReference>
<evidence type="ECO:0000313" key="1">
    <source>
        <dbReference type="EMBL" id="ASV88702.1"/>
    </source>
</evidence>
<dbReference type="AlphaFoldDB" id="A0A248UQ26"/>